<dbReference type="RefSeq" id="XP_004493031.2">
    <property type="nucleotide sequence ID" value="XM_004492974.3"/>
</dbReference>
<name>A0A1S2XRZ1_CICAR</name>
<accession>A0A1S2XRZ1</accession>
<sequence>MMKYPKDSKCFQSPWAITKLVPLIFLLILMSYLFYTIGFLIFKNSHECDKKPYTISLIKNLFEQTPKLPFEEKTNISHIVFGIGASSKLWKHRKEYIKLWWRNNETRGIVWLDKEVKIEPSEENLVPTLKISSDTSKFKYENTHGDRSGIRISRIVSETVRLGMENVRWIVMGDDDTFFVIDNLVKVLQKYDHNQFYYIGAVSESHYQNIYFSYNMAYGGGGFAISYPLAVELEKMQDRCIQRYPKLYGSDDRVQACMAELGVPLTLEKGFHQFDVYGSVFGLLAAHRVTPLVSLHHLDLIEPIFPNMSQVQALQKFKDPIKMDSYGLMQQSICYDENHQWTVSVSWGYAVQIFRGIFSARDMERPARTFLNWYREANYKGYPFNTRSFSRNDCQKPFIFHLSNATYDVMTNETVTRYIKIQPKPNPKCKWKMEDPAQIQMVEVYKKPDPYLWDKSPRRNCCRVQSKKEDGTLVIDVGKCREHEVVEL</sequence>
<keyword evidence="1" id="KW-1133">Transmembrane helix</keyword>
<proteinExistence type="predicted"/>
<organism evidence="2 3">
    <name type="scientific">Cicer arietinum</name>
    <name type="common">Chickpea</name>
    <name type="synonym">Garbanzo</name>
    <dbReference type="NCBI Taxonomy" id="3827"/>
    <lineage>
        <taxon>Eukaryota</taxon>
        <taxon>Viridiplantae</taxon>
        <taxon>Streptophyta</taxon>
        <taxon>Embryophyta</taxon>
        <taxon>Tracheophyta</taxon>
        <taxon>Spermatophyta</taxon>
        <taxon>Magnoliopsida</taxon>
        <taxon>eudicotyledons</taxon>
        <taxon>Gunneridae</taxon>
        <taxon>Pentapetalae</taxon>
        <taxon>rosids</taxon>
        <taxon>fabids</taxon>
        <taxon>Fabales</taxon>
        <taxon>Fabaceae</taxon>
        <taxon>Papilionoideae</taxon>
        <taxon>50 kb inversion clade</taxon>
        <taxon>NPAAA clade</taxon>
        <taxon>Hologalegina</taxon>
        <taxon>IRL clade</taxon>
        <taxon>Cicereae</taxon>
        <taxon>Cicer</taxon>
    </lineage>
</organism>
<protein>
    <submittedName>
        <fullName evidence="3">Uncharacterized protein LOC101513883</fullName>
    </submittedName>
</protein>
<keyword evidence="2" id="KW-1185">Reference proteome</keyword>
<dbReference type="STRING" id="3827.A0A1S2XRZ1"/>
<feature type="transmembrane region" description="Helical" evidence="1">
    <location>
        <begin position="20"/>
        <end position="42"/>
    </location>
</feature>
<dbReference type="GeneID" id="101513883"/>
<dbReference type="InterPro" id="IPR006740">
    <property type="entry name" value="DUF604"/>
</dbReference>
<reference evidence="2" key="1">
    <citation type="journal article" date="2013" name="Nat. Biotechnol.">
        <title>Draft genome sequence of chickpea (Cicer arietinum) provides a resource for trait improvement.</title>
        <authorList>
            <person name="Varshney R.K."/>
            <person name="Song C."/>
            <person name="Saxena R.K."/>
            <person name="Azam S."/>
            <person name="Yu S."/>
            <person name="Sharpe A.G."/>
            <person name="Cannon S."/>
            <person name="Baek J."/>
            <person name="Rosen B.D."/>
            <person name="Tar'an B."/>
            <person name="Millan T."/>
            <person name="Zhang X."/>
            <person name="Ramsay L.D."/>
            <person name="Iwata A."/>
            <person name="Wang Y."/>
            <person name="Nelson W."/>
            <person name="Farmer A.D."/>
            <person name="Gaur P.M."/>
            <person name="Soderlund C."/>
            <person name="Penmetsa R.V."/>
            <person name="Xu C."/>
            <person name="Bharti A.K."/>
            <person name="He W."/>
            <person name="Winter P."/>
            <person name="Zhao S."/>
            <person name="Hane J.K."/>
            <person name="Carrasquilla-Garcia N."/>
            <person name="Condie J.A."/>
            <person name="Upadhyaya H.D."/>
            <person name="Luo M.C."/>
            <person name="Thudi M."/>
            <person name="Gowda C.L."/>
            <person name="Singh N.P."/>
            <person name="Lichtenzveig J."/>
            <person name="Gali K.K."/>
            <person name="Rubio J."/>
            <person name="Nadarajan N."/>
            <person name="Dolezel J."/>
            <person name="Bansal K.C."/>
            <person name="Xu X."/>
            <person name="Edwards D."/>
            <person name="Zhang G."/>
            <person name="Kahl G."/>
            <person name="Gil J."/>
            <person name="Singh K.B."/>
            <person name="Datta S.K."/>
            <person name="Jackson S.A."/>
            <person name="Wang J."/>
            <person name="Cook D.R."/>
        </authorList>
    </citation>
    <scope>NUCLEOTIDE SEQUENCE [LARGE SCALE GENOMIC DNA]</scope>
    <source>
        <strain evidence="2">cv. CDC Frontier</strain>
    </source>
</reference>
<dbReference type="AlphaFoldDB" id="A0A1S2XRZ1"/>
<dbReference type="KEGG" id="cam:101513883"/>
<dbReference type="FunFam" id="3.90.550.50:FF:000006">
    <property type="entry name" value="Fringe-related protein-like"/>
    <property type="match status" value="1"/>
</dbReference>
<evidence type="ECO:0000256" key="1">
    <source>
        <dbReference type="SAM" id="Phobius"/>
    </source>
</evidence>
<dbReference type="eggNOG" id="KOG2246">
    <property type="taxonomic scope" value="Eukaryota"/>
</dbReference>
<reference evidence="3" key="2">
    <citation type="submission" date="2025-08" db="UniProtKB">
        <authorList>
            <consortium name="RefSeq"/>
        </authorList>
    </citation>
    <scope>IDENTIFICATION</scope>
    <source>
        <tissue evidence="3">Etiolated seedlings</tissue>
    </source>
</reference>
<dbReference type="PaxDb" id="3827-XP_004493031.1"/>
<dbReference type="PANTHER" id="PTHR10811">
    <property type="entry name" value="FRINGE-RELATED"/>
    <property type="match status" value="1"/>
</dbReference>
<dbReference type="Pfam" id="PF04646">
    <property type="entry name" value="DUF604"/>
    <property type="match status" value="1"/>
</dbReference>
<dbReference type="OrthoDB" id="421979at2759"/>
<keyword evidence="1" id="KW-0472">Membrane</keyword>
<dbReference type="Proteomes" id="UP000087171">
    <property type="component" value="Chromosome Ca3"/>
</dbReference>
<dbReference type="Gene3D" id="3.90.550.50">
    <property type="match status" value="1"/>
</dbReference>
<evidence type="ECO:0000313" key="2">
    <source>
        <dbReference type="Proteomes" id="UP000087171"/>
    </source>
</evidence>
<gene>
    <name evidence="3" type="primary">LOC101513883</name>
</gene>
<keyword evidence="1" id="KW-0812">Transmembrane</keyword>
<evidence type="ECO:0000313" key="3">
    <source>
        <dbReference type="RefSeq" id="XP_004493031.2"/>
    </source>
</evidence>